<accession>A0A382WWT7</accession>
<dbReference type="AlphaFoldDB" id="A0A382WWT7"/>
<name>A0A382WWT7_9ZZZZ</name>
<gene>
    <name evidence="1" type="ORF">METZ01_LOCUS416220</name>
</gene>
<dbReference type="EMBL" id="UINC01163193">
    <property type="protein sequence ID" value="SVD63366.1"/>
    <property type="molecule type" value="Genomic_DNA"/>
</dbReference>
<proteinExistence type="predicted"/>
<sequence length="67" mass="7512">AGHYNGRCKPPVLFSRCSAGKVCIMRESIDNGIVDLHEGLLFYGRAIFERPFRTVVVDSILADQTDR</sequence>
<feature type="non-terminal residue" evidence="1">
    <location>
        <position position="1"/>
    </location>
</feature>
<reference evidence="1" key="1">
    <citation type="submission" date="2018-05" db="EMBL/GenBank/DDBJ databases">
        <authorList>
            <person name="Lanie J.A."/>
            <person name="Ng W.-L."/>
            <person name="Kazmierczak K.M."/>
            <person name="Andrzejewski T.M."/>
            <person name="Davidsen T.M."/>
            <person name="Wayne K.J."/>
            <person name="Tettelin H."/>
            <person name="Glass J.I."/>
            <person name="Rusch D."/>
            <person name="Podicherti R."/>
            <person name="Tsui H.-C.T."/>
            <person name="Winkler M.E."/>
        </authorList>
    </citation>
    <scope>NUCLEOTIDE SEQUENCE</scope>
</reference>
<organism evidence="1">
    <name type="scientific">marine metagenome</name>
    <dbReference type="NCBI Taxonomy" id="408172"/>
    <lineage>
        <taxon>unclassified sequences</taxon>
        <taxon>metagenomes</taxon>
        <taxon>ecological metagenomes</taxon>
    </lineage>
</organism>
<evidence type="ECO:0000313" key="1">
    <source>
        <dbReference type="EMBL" id="SVD63366.1"/>
    </source>
</evidence>
<protein>
    <submittedName>
        <fullName evidence="1">Uncharacterized protein</fullName>
    </submittedName>
</protein>